<feature type="region of interest" description="Disordered" evidence="1">
    <location>
        <begin position="49"/>
        <end position="73"/>
    </location>
</feature>
<protein>
    <submittedName>
        <fullName evidence="2">Estrogen-related receptor gamma</fullName>
    </submittedName>
</protein>
<dbReference type="Proteomes" id="UP001279410">
    <property type="component" value="Unassembled WGS sequence"/>
</dbReference>
<dbReference type="EMBL" id="BRZM01000405">
    <property type="protein sequence ID" value="GLD70662.1"/>
    <property type="molecule type" value="Genomic_DNA"/>
</dbReference>
<accession>A0AAD3NA32</accession>
<organism evidence="2 3">
    <name type="scientific">Lates japonicus</name>
    <name type="common">Japanese lates</name>
    <dbReference type="NCBI Taxonomy" id="270547"/>
    <lineage>
        <taxon>Eukaryota</taxon>
        <taxon>Metazoa</taxon>
        <taxon>Chordata</taxon>
        <taxon>Craniata</taxon>
        <taxon>Vertebrata</taxon>
        <taxon>Euteleostomi</taxon>
        <taxon>Actinopterygii</taxon>
        <taxon>Neopterygii</taxon>
        <taxon>Teleostei</taxon>
        <taxon>Neoteleostei</taxon>
        <taxon>Acanthomorphata</taxon>
        <taxon>Carangaria</taxon>
        <taxon>Carangaria incertae sedis</taxon>
        <taxon>Centropomidae</taxon>
        <taxon>Lates</taxon>
    </lineage>
</organism>
<proteinExistence type="predicted"/>
<evidence type="ECO:0000313" key="3">
    <source>
        <dbReference type="Proteomes" id="UP001279410"/>
    </source>
</evidence>
<keyword evidence="2" id="KW-0675">Receptor</keyword>
<dbReference type="AlphaFoldDB" id="A0AAD3NA32"/>
<gene>
    <name evidence="2" type="ORF">AKAME5_002198000</name>
</gene>
<keyword evidence="3" id="KW-1185">Reference proteome</keyword>
<feature type="region of interest" description="Disordered" evidence="1">
    <location>
        <begin position="1"/>
        <end position="23"/>
    </location>
</feature>
<name>A0AAD3NA32_LATJO</name>
<sequence length="103" mass="11852">MNLSKGPLVNSSSEDNSKSTFGKCGAGAWRMHQSYDPLEANHMRDAHALYNPSQITERAREKKKGRMGEREEGLEGWRWVRMEGGADEGRRWRKDERSQQEGE</sequence>
<feature type="compositionally biased region" description="Polar residues" evidence="1">
    <location>
        <begin position="1"/>
        <end position="20"/>
    </location>
</feature>
<reference evidence="2" key="1">
    <citation type="submission" date="2022-08" db="EMBL/GenBank/DDBJ databases">
        <title>Genome sequencing of akame (Lates japonicus).</title>
        <authorList>
            <person name="Hashiguchi Y."/>
            <person name="Takahashi H."/>
        </authorList>
    </citation>
    <scope>NUCLEOTIDE SEQUENCE</scope>
    <source>
        <strain evidence="2">Kochi</strain>
    </source>
</reference>
<evidence type="ECO:0000313" key="2">
    <source>
        <dbReference type="EMBL" id="GLD70662.1"/>
    </source>
</evidence>
<evidence type="ECO:0000256" key="1">
    <source>
        <dbReference type="SAM" id="MobiDB-lite"/>
    </source>
</evidence>
<comment type="caution">
    <text evidence="2">The sequence shown here is derived from an EMBL/GenBank/DDBJ whole genome shotgun (WGS) entry which is preliminary data.</text>
</comment>